<comment type="caution">
    <text evidence="6">The sequence shown here is derived from an EMBL/GenBank/DDBJ whole genome shotgun (WGS) entry which is preliminary data.</text>
</comment>
<keyword evidence="7" id="KW-1185">Reference proteome</keyword>
<keyword evidence="1 3" id="KW-0597">Phosphoprotein</keyword>
<dbReference type="OrthoDB" id="3171335at2"/>
<dbReference type="PRINTS" id="PR00038">
    <property type="entry name" value="HTHLUXR"/>
</dbReference>
<dbReference type="InterPro" id="IPR011006">
    <property type="entry name" value="CheY-like_superfamily"/>
</dbReference>
<dbReference type="Gene3D" id="3.40.50.2300">
    <property type="match status" value="1"/>
</dbReference>
<dbReference type="Gene3D" id="1.10.10.10">
    <property type="entry name" value="Winged helix-like DNA-binding domain superfamily/Winged helix DNA-binding domain"/>
    <property type="match status" value="1"/>
</dbReference>
<evidence type="ECO:0000259" key="5">
    <source>
        <dbReference type="PROSITE" id="PS50110"/>
    </source>
</evidence>
<keyword evidence="2 6" id="KW-0238">DNA-binding</keyword>
<dbReference type="STRING" id="1210063.GCA_001612665_00897"/>
<evidence type="ECO:0000313" key="6">
    <source>
        <dbReference type="EMBL" id="TCJ97196.1"/>
    </source>
</evidence>
<gene>
    <name evidence="6" type="ORF">DFR71_3235</name>
</gene>
<dbReference type="GO" id="GO:0000160">
    <property type="term" value="P:phosphorelay signal transduction system"/>
    <property type="evidence" value="ECO:0007669"/>
    <property type="project" value="InterPro"/>
</dbReference>
<organism evidence="6 7">
    <name type="scientific">Nocardia alba</name>
    <dbReference type="NCBI Taxonomy" id="225051"/>
    <lineage>
        <taxon>Bacteria</taxon>
        <taxon>Bacillati</taxon>
        <taxon>Actinomycetota</taxon>
        <taxon>Actinomycetes</taxon>
        <taxon>Mycobacteriales</taxon>
        <taxon>Nocardiaceae</taxon>
        <taxon>Nocardia</taxon>
    </lineage>
</organism>
<proteinExistence type="predicted"/>
<dbReference type="Pfam" id="PF00196">
    <property type="entry name" value="GerE"/>
    <property type="match status" value="1"/>
</dbReference>
<dbReference type="PROSITE" id="PS00622">
    <property type="entry name" value="HTH_LUXR_1"/>
    <property type="match status" value="1"/>
</dbReference>
<feature type="modified residue" description="4-aspartylphosphate" evidence="3">
    <location>
        <position position="60"/>
    </location>
</feature>
<dbReference type="RefSeq" id="WP_067446216.1">
    <property type="nucleotide sequence ID" value="NZ_SMFR01000002.1"/>
</dbReference>
<dbReference type="Proteomes" id="UP000294856">
    <property type="component" value="Unassembled WGS sequence"/>
</dbReference>
<feature type="domain" description="HTH luxR-type" evidence="4">
    <location>
        <begin position="141"/>
        <end position="211"/>
    </location>
</feature>
<dbReference type="InterPro" id="IPR016032">
    <property type="entry name" value="Sig_transdc_resp-reg_C-effctor"/>
</dbReference>
<dbReference type="InterPro" id="IPR058245">
    <property type="entry name" value="NreC/VraR/RcsB-like_REC"/>
</dbReference>
<dbReference type="SMART" id="SM00421">
    <property type="entry name" value="HTH_LUXR"/>
    <property type="match status" value="1"/>
</dbReference>
<evidence type="ECO:0000313" key="7">
    <source>
        <dbReference type="Proteomes" id="UP000294856"/>
    </source>
</evidence>
<dbReference type="SUPFAM" id="SSF46894">
    <property type="entry name" value="C-terminal effector domain of the bipartite response regulators"/>
    <property type="match status" value="1"/>
</dbReference>
<dbReference type="CDD" id="cd06170">
    <property type="entry name" value="LuxR_C_like"/>
    <property type="match status" value="1"/>
</dbReference>
<dbReference type="InterPro" id="IPR039420">
    <property type="entry name" value="WalR-like"/>
</dbReference>
<evidence type="ECO:0000256" key="1">
    <source>
        <dbReference type="ARBA" id="ARBA00022553"/>
    </source>
</evidence>
<dbReference type="Pfam" id="PF00072">
    <property type="entry name" value="Response_reg"/>
    <property type="match status" value="1"/>
</dbReference>
<dbReference type="InterPro" id="IPR001789">
    <property type="entry name" value="Sig_transdc_resp-reg_receiver"/>
</dbReference>
<name>A0A4R1FPV4_9NOCA</name>
<sequence length="222" mass="23433">MTGAGESRGVRIGVVEDHELLIEGLRQALVAAPDLEVVAAGGSVNAILALNIPVDMVILDLSLDDDSTPRGNVEQLHQAGIDKVLVLTTGDRPDLAREAARAGVLGVIRKSESAGAICAAMRSAAAGQPIGTIDWATAIDADLSRPRLAPREEETLALYAAGESAADVAELMGVSKNTVNLYLTRIRAKYAAAGSPVASRTQLRRTAQRDGIVPRPWWRARK</sequence>
<dbReference type="PROSITE" id="PS50110">
    <property type="entry name" value="RESPONSE_REGULATORY"/>
    <property type="match status" value="1"/>
</dbReference>
<reference evidence="6 7" key="1">
    <citation type="submission" date="2019-03" db="EMBL/GenBank/DDBJ databases">
        <title>Genomic Encyclopedia of Type Strains, Phase IV (KMG-IV): sequencing the most valuable type-strain genomes for metagenomic binning, comparative biology and taxonomic classification.</title>
        <authorList>
            <person name="Goeker M."/>
        </authorList>
    </citation>
    <scope>NUCLEOTIDE SEQUENCE [LARGE SCALE GENOMIC DNA]</scope>
    <source>
        <strain evidence="6 7">DSM 44684</strain>
    </source>
</reference>
<accession>A0A4R1FPV4</accession>
<evidence type="ECO:0000256" key="3">
    <source>
        <dbReference type="PROSITE-ProRule" id="PRU00169"/>
    </source>
</evidence>
<dbReference type="InterPro" id="IPR000792">
    <property type="entry name" value="Tscrpt_reg_LuxR_C"/>
</dbReference>
<dbReference type="SUPFAM" id="SSF52172">
    <property type="entry name" value="CheY-like"/>
    <property type="match status" value="1"/>
</dbReference>
<dbReference type="PROSITE" id="PS50043">
    <property type="entry name" value="HTH_LUXR_2"/>
    <property type="match status" value="1"/>
</dbReference>
<dbReference type="GO" id="GO:0003677">
    <property type="term" value="F:DNA binding"/>
    <property type="evidence" value="ECO:0007669"/>
    <property type="project" value="UniProtKB-KW"/>
</dbReference>
<dbReference type="InterPro" id="IPR036388">
    <property type="entry name" value="WH-like_DNA-bd_sf"/>
</dbReference>
<evidence type="ECO:0000256" key="2">
    <source>
        <dbReference type="ARBA" id="ARBA00023125"/>
    </source>
</evidence>
<feature type="domain" description="Response regulatory" evidence="5">
    <location>
        <begin position="11"/>
        <end position="125"/>
    </location>
</feature>
<dbReference type="GO" id="GO:0006355">
    <property type="term" value="P:regulation of DNA-templated transcription"/>
    <property type="evidence" value="ECO:0007669"/>
    <property type="project" value="InterPro"/>
</dbReference>
<dbReference type="SMART" id="SM00448">
    <property type="entry name" value="REC"/>
    <property type="match status" value="1"/>
</dbReference>
<dbReference type="CDD" id="cd17535">
    <property type="entry name" value="REC_NarL-like"/>
    <property type="match status" value="1"/>
</dbReference>
<dbReference type="AlphaFoldDB" id="A0A4R1FPV4"/>
<dbReference type="EMBL" id="SMFR01000002">
    <property type="protein sequence ID" value="TCJ97196.1"/>
    <property type="molecule type" value="Genomic_DNA"/>
</dbReference>
<dbReference type="PANTHER" id="PTHR43214">
    <property type="entry name" value="TWO-COMPONENT RESPONSE REGULATOR"/>
    <property type="match status" value="1"/>
</dbReference>
<protein>
    <submittedName>
        <fullName evidence="6">DNA-binding NarL/FixJ family response regulator</fullName>
    </submittedName>
</protein>
<evidence type="ECO:0000259" key="4">
    <source>
        <dbReference type="PROSITE" id="PS50043"/>
    </source>
</evidence>